<dbReference type="EMBL" id="CP002098">
    <property type="protein sequence ID" value="ADM28421.1"/>
    <property type="molecule type" value="Genomic_DNA"/>
</dbReference>
<dbReference type="InterPro" id="IPR036409">
    <property type="entry name" value="Aldolase_II/adducin_N_sf"/>
</dbReference>
<proteinExistence type="predicted"/>
<evidence type="ECO:0000313" key="5">
    <source>
        <dbReference type="Proteomes" id="UP000001304"/>
    </source>
</evidence>
<evidence type="ECO:0000256" key="2">
    <source>
        <dbReference type="ARBA" id="ARBA00023239"/>
    </source>
</evidence>
<protein>
    <submittedName>
        <fullName evidence="4">Class II aldolase/adducin family protein</fullName>
    </submittedName>
</protein>
<evidence type="ECO:0000259" key="3">
    <source>
        <dbReference type="SMART" id="SM01007"/>
    </source>
</evidence>
<dbReference type="Pfam" id="PF00596">
    <property type="entry name" value="Aldolase_II"/>
    <property type="match status" value="1"/>
</dbReference>
<keyword evidence="5" id="KW-1185">Reference proteome</keyword>
<evidence type="ECO:0000256" key="1">
    <source>
        <dbReference type="ARBA" id="ARBA00022723"/>
    </source>
</evidence>
<accession>E0SRG7</accession>
<gene>
    <name evidence="4" type="ordered locus">Igag_1623</name>
</gene>
<dbReference type="Proteomes" id="UP000001304">
    <property type="component" value="Chromosome"/>
</dbReference>
<dbReference type="KEGG" id="iag:Igag_1623"/>
<dbReference type="GO" id="GO:0019323">
    <property type="term" value="P:pentose catabolic process"/>
    <property type="evidence" value="ECO:0007669"/>
    <property type="project" value="TreeGrafter"/>
</dbReference>
<dbReference type="PANTHER" id="PTHR22789">
    <property type="entry name" value="FUCULOSE PHOSPHATE ALDOLASE"/>
    <property type="match status" value="1"/>
</dbReference>
<dbReference type="SMART" id="SM01007">
    <property type="entry name" value="Aldolase_II"/>
    <property type="match status" value="1"/>
</dbReference>
<keyword evidence="2" id="KW-0456">Lyase</keyword>
<feature type="domain" description="Class II aldolase/adducin N-terminal" evidence="3">
    <location>
        <begin position="7"/>
        <end position="184"/>
    </location>
</feature>
<dbReference type="SUPFAM" id="SSF53639">
    <property type="entry name" value="AraD/HMP-PK domain-like"/>
    <property type="match status" value="1"/>
</dbReference>
<dbReference type="PANTHER" id="PTHR22789:SF0">
    <property type="entry name" value="3-OXO-TETRONATE 4-PHOSPHATE DECARBOXYLASE-RELATED"/>
    <property type="match status" value="1"/>
</dbReference>
<keyword evidence="1" id="KW-0479">Metal-binding</keyword>
<evidence type="ECO:0000313" key="4">
    <source>
        <dbReference type="EMBL" id="ADM28421.1"/>
    </source>
</evidence>
<dbReference type="GO" id="GO:0046872">
    <property type="term" value="F:metal ion binding"/>
    <property type="evidence" value="ECO:0007669"/>
    <property type="project" value="UniProtKB-KW"/>
</dbReference>
<dbReference type="BioCyc" id="IAGG583356:GHAH-1611-MONOMER"/>
<dbReference type="GO" id="GO:0016832">
    <property type="term" value="F:aldehyde-lyase activity"/>
    <property type="evidence" value="ECO:0007669"/>
    <property type="project" value="TreeGrafter"/>
</dbReference>
<sequence length="195" mass="22143">MSNEYLEMMCEVMKMLYLRGLISSTGGNVSIKLDDNTIAVTPRGFSEYPKFMLRPEQISIIDMNGNHIRGWPPTTEVKLHIAVYRVCKDCKAILHTHPLILPFLPPNVELPIDTELKYFLEPKICWVEELRPRTEDLAQATASKVKEGCNIIILQNHGLVTTGRTLMEAVERTEAVDLASKRFLVLKLLSKYLSA</sequence>
<dbReference type="UniPathway" id="UPA00071"/>
<dbReference type="InterPro" id="IPR001303">
    <property type="entry name" value="Aldolase_II/adducin_N"/>
</dbReference>
<dbReference type="AlphaFoldDB" id="E0SRG7"/>
<dbReference type="GO" id="GO:0005829">
    <property type="term" value="C:cytosol"/>
    <property type="evidence" value="ECO:0007669"/>
    <property type="project" value="TreeGrafter"/>
</dbReference>
<dbReference type="STRING" id="583356.Igag_1623"/>
<organism evidence="4 5">
    <name type="scientific">Ignisphaera aggregans (strain DSM 17230 / JCM 13409 / AQ1.S1)</name>
    <dbReference type="NCBI Taxonomy" id="583356"/>
    <lineage>
        <taxon>Archaea</taxon>
        <taxon>Thermoproteota</taxon>
        <taxon>Thermoprotei</taxon>
        <taxon>Desulfurococcales</taxon>
        <taxon>Desulfurococcaceae</taxon>
        <taxon>Ignisphaera</taxon>
    </lineage>
</organism>
<dbReference type="Gene3D" id="3.40.225.10">
    <property type="entry name" value="Class II aldolase/adducin N-terminal domain"/>
    <property type="match status" value="1"/>
</dbReference>
<dbReference type="InterPro" id="IPR050197">
    <property type="entry name" value="Aldolase_class_II_sugar_metab"/>
</dbReference>
<dbReference type="HOGENOM" id="CLU_006033_3_2_2"/>
<name>E0SRG7_IGNAA</name>
<reference evidence="4 5" key="1">
    <citation type="journal article" date="2010" name="Stand. Genomic Sci.">
        <title>Complete genome sequence of Ignisphaera aggregans type strain (AQ1.S1).</title>
        <authorList>
            <person name="Goker M."/>
            <person name="Held B."/>
            <person name="Lapidus A."/>
            <person name="Nolan M."/>
            <person name="Spring S."/>
            <person name="Yasawong M."/>
            <person name="Lucas S."/>
            <person name="Glavina Del Rio T."/>
            <person name="Tice H."/>
            <person name="Cheng J.F."/>
            <person name="Goodwin L."/>
            <person name="Tapia R."/>
            <person name="Pitluck S."/>
            <person name="Liolios K."/>
            <person name="Ivanova N."/>
            <person name="Mavromatis K."/>
            <person name="Mikhailova N."/>
            <person name="Pati A."/>
            <person name="Chen A."/>
            <person name="Palaniappan K."/>
            <person name="Brambilla E."/>
            <person name="Land M."/>
            <person name="Hauser L."/>
            <person name="Chang Y.J."/>
            <person name="Jeffries C.D."/>
            <person name="Brettin T."/>
            <person name="Detter J.C."/>
            <person name="Han C."/>
            <person name="Rohde M."/>
            <person name="Sikorski J."/>
            <person name="Woyke T."/>
            <person name="Bristow J."/>
            <person name="Eisen J.A."/>
            <person name="Markowitz V."/>
            <person name="Hugenholtz P."/>
            <person name="Kyrpides N.C."/>
            <person name="Klenk H.P."/>
        </authorList>
    </citation>
    <scope>NUCLEOTIDE SEQUENCE [LARGE SCALE GENOMIC DNA]</scope>
    <source>
        <strain evidence="5">DSM 17230 / JCM 13409 / AQ1.S1</strain>
    </source>
</reference>